<accession>A0AB39NZ40</accession>
<name>A0AB39NZ40_9ACTN</name>
<dbReference type="Gene3D" id="1.10.10.10">
    <property type="entry name" value="Winged helix-like DNA-binding domain superfamily/Winged helix DNA-binding domain"/>
    <property type="match status" value="1"/>
</dbReference>
<dbReference type="SUPFAM" id="SSF46785">
    <property type="entry name" value="Winged helix' DNA-binding domain"/>
    <property type="match status" value="1"/>
</dbReference>
<sequence>MTSKSPADDSLDIDDFTTVVETFAGIFIRLPSVEKLSFTTLSVLHTLTHDGPKRLSELTATEQVSQPAVTQLVARLERDGLVERRPDPGDRRAVLVRVTAAGARIVRTRHRDRVAQLALLIDQLTPEERSAVGAALPALMRMAALGGHS</sequence>
<dbReference type="GO" id="GO:0003700">
    <property type="term" value="F:DNA-binding transcription factor activity"/>
    <property type="evidence" value="ECO:0007669"/>
    <property type="project" value="InterPro"/>
</dbReference>
<evidence type="ECO:0000259" key="1">
    <source>
        <dbReference type="PROSITE" id="PS50995"/>
    </source>
</evidence>
<dbReference type="InterPro" id="IPR052526">
    <property type="entry name" value="HTH-type_Bedaq_tolerance"/>
</dbReference>
<dbReference type="PANTHER" id="PTHR39515">
    <property type="entry name" value="CONSERVED PROTEIN"/>
    <property type="match status" value="1"/>
</dbReference>
<dbReference type="AlphaFoldDB" id="A0AB39NZ40"/>
<dbReference type="EMBL" id="CP163435">
    <property type="protein sequence ID" value="XDQ24000.1"/>
    <property type="molecule type" value="Genomic_DNA"/>
</dbReference>
<dbReference type="InterPro" id="IPR036388">
    <property type="entry name" value="WH-like_DNA-bd_sf"/>
</dbReference>
<proteinExistence type="predicted"/>
<dbReference type="PANTHER" id="PTHR39515:SF2">
    <property type="entry name" value="HTH-TYPE TRANSCRIPTIONAL REGULATOR RV0880"/>
    <property type="match status" value="1"/>
</dbReference>
<dbReference type="PROSITE" id="PS50995">
    <property type="entry name" value="HTH_MARR_2"/>
    <property type="match status" value="1"/>
</dbReference>
<dbReference type="InterPro" id="IPR036390">
    <property type="entry name" value="WH_DNA-bd_sf"/>
</dbReference>
<dbReference type="RefSeq" id="WP_369230249.1">
    <property type="nucleotide sequence ID" value="NZ_CP163435.1"/>
</dbReference>
<evidence type="ECO:0000313" key="2">
    <source>
        <dbReference type="EMBL" id="XDQ24000.1"/>
    </source>
</evidence>
<feature type="domain" description="HTH marR-type" evidence="1">
    <location>
        <begin position="1"/>
        <end position="141"/>
    </location>
</feature>
<dbReference type="SMART" id="SM00347">
    <property type="entry name" value="HTH_MARR"/>
    <property type="match status" value="1"/>
</dbReference>
<protein>
    <submittedName>
        <fullName evidence="2">MarR family winged helix-turn-helix transcriptional regulator</fullName>
    </submittedName>
</protein>
<reference evidence="2" key="1">
    <citation type="submission" date="2024-07" db="EMBL/GenBank/DDBJ databases">
        <authorList>
            <person name="Yu S.T."/>
        </authorList>
    </citation>
    <scope>NUCLEOTIDE SEQUENCE</scope>
    <source>
        <strain evidence="2">R21</strain>
    </source>
</reference>
<dbReference type="Pfam" id="PF01047">
    <property type="entry name" value="MarR"/>
    <property type="match status" value="1"/>
</dbReference>
<dbReference type="PRINTS" id="PR00598">
    <property type="entry name" value="HTHMARR"/>
</dbReference>
<organism evidence="2">
    <name type="scientific">Streptomyces sp. R21</name>
    <dbReference type="NCBI Taxonomy" id="3238627"/>
    <lineage>
        <taxon>Bacteria</taxon>
        <taxon>Bacillati</taxon>
        <taxon>Actinomycetota</taxon>
        <taxon>Actinomycetes</taxon>
        <taxon>Kitasatosporales</taxon>
        <taxon>Streptomycetaceae</taxon>
        <taxon>Streptomyces</taxon>
    </lineage>
</organism>
<dbReference type="InterPro" id="IPR000835">
    <property type="entry name" value="HTH_MarR-typ"/>
</dbReference>
<gene>
    <name evidence="2" type="ORF">AB5J56_04490</name>
</gene>